<accession>A0A2P2JF62</accession>
<protein>
    <submittedName>
        <fullName evidence="1">Uncharacterized protein MANES_17G046800</fullName>
    </submittedName>
</protein>
<dbReference type="EMBL" id="GGEC01011606">
    <property type="protein sequence ID" value="MBW92089.1"/>
    <property type="molecule type" value="Transcribed_RNA"/>
</dbReference>
<reference evidence="1" key="1">
    <citation type="submission" date="2018-02" db="EMBL/GenBank/DDBJ databases">
        <title>Rhizophora mucronata_Transcriptome.</title>
        <authorList>
            <person name="Meera S.P."/>
            <person name="Sreeshan A."/>
            <person name="Augustine A."/>
        </authorList>
    </citation>
    <scope>NUCLEOTIDE SEQUENCE</scope>
    <source>
        <tissue evidence="1">Leaf</tissue>
    </source>
</reference>
<organism evidence="1">
    <name type="scientific">Rhizophora mucronata</name>
    <name type="common">Asiatic mangrove</name>
    <dbReference type="NCBI Taxonomy" id="61149"/>
    <lineage>
        <taxon>Eukaryota</taxon>
        <taxon>Viridiplantae</taxon>
        <taxon>Streptophyta</taxon>
        <taxon>Embryophyta</taxon>
        <taxon>Tracheophyta</taxon>
        <taxon>Spermatophyta</taxon>
        <taxon>Magnoliopsida</taxon>
        <taxon>eudicotyledons</taxon>
        <taxon>Gunneridae</taxon>
        <taxon>Pentapetalae</taxon>
        <taxon>rosids</taxon>
        <taxon>fabids</taxon>
        <taxon>Malpighiales</taxon>
        <taxon>Rhizophoraceae</taxon>
        <taxon>Rhizophora</taxon>
    </lineage>
</organism>
<proteinExistence type="predicted"/>
<sequence>METNNRQSGVSPAKAVLLGALAPGVNGPTWITLKSAFLMLGFSHRLAWFQWNIKCKNWTWCQMIEGDKPKKNTPFFVCFCN</sequence>
<name>A0A2P2JF62_RHIMU</name>
<dbReference type="AlphaFoldDB" id="A0A2P2JF62"/>
<evidence type="ECO:0000313" key="1">
    <source>
        <dbReference type="EMBL" id="MBW92089.1"/>
    </source>
</evidence>